<name>A0ACC1SRP1_9APHY</name>
<keyword evidence="2" id="KW-1185">Reference proteome</keyword>
<protein>
    <submittedName>
        <fullName evidence="1">Uncharacterized protein</fullName>
    </submittedName>
</protein>
<accession>A0ACC1SRP1</accession>
<sequence length="801" mass="86615">MDDVKNSHLERGARRALVGLFGEGWCNAEFARLPQKIRDSLLRGLGKRTTPLNVFPLLFAAEVGLAKIKDSLEPWATVSKEMILAARKVIDDVLCTQAEQCFEQNEWLSIMEADGAHFDDGERVEWAMEAIRRGMNEKNAGMLYQVLVSSILLRPHATESAETMLSSTSHEGGFDALESWALKEISHEIEVPVEDLFSPAPPSTPKATPTRQRAGAIKPDDDMVSVHSVRTPTLRNTPRHGGDTVKSSAASVRSVARSTHSTISRTSVATTTRRTLNTRPDSKLTPGPFRGSVASSTRSVHMDSEDRSSPAPLSKSHAAGTHVRRNVLSSASTSEGSHPRSSATSFKSARSQATVRRGVSTLRPTSSLSRPASTMSTTSDGSTNFETAKSDSTPTTAARSRRVSTVSTLSTTSRRRKSSVNGKRPTPSPVDTKKLAPIPAKRTISTTSIRSTASSASTSTSRKSVVRKSGVPPTPPPKNDAPATPSTPSATVERNNTIKGTPKPIPAISHAKQESIISSSSASTVKGSLKRKKSSDTITEYNSSGPQSHDGLGRPRGATLEIGIPCIISSKKSRFRAYARYIGEVEGEVGPWVGVEVPVGEDWTEDKLEGHAPREEDPLAIETLRDCGERKEAYAPKRPERSCTSTTAEVVCCTFSTASSLDSKALRWPSNMFATLVRMSKASRRPLTPKRGNKDYYKGTRQAFLPGGPRTGPPGKHVIKGKSKYRLVDEQVRYFVAPPVDIINNSPLKPYVSVKASLTLEQRNEIYGKLPPGGLTPQYYLQIAPKIGQEAVPATTESQSS</sequence>
<evidence type="ECO:0000313" key="1">
    <source>
        <dbReference type="EMBL" id="KAJ3544987.1"/>
    </source>
</evidence>
<dbReference type="EMBL" id="JANHOG010001072">
    <property type="protein sequence ID" value="KAJ3544987.1"/>
    <property type="molecule type" value="Genomic_DNA"/>
</dbReference>
<comment type="caution">
    <text evidence="1">The sequence shown here is derived from an EMBL/GenBank/DDBJ whole genome shotgun (WGS) entry which is preliminary data.</text>
</comment>
<dbReference type="Proteomes" id="UP001148662">
    <property type="component" value="Unassembled WGS sequence"/>
</dbReference>
<organism evidence="1 2">
    <name type="scientific">Phlebia brevispora</name>
    <dbReference type="NCBI Taxonomy" id="194682"/>
    <lineage>
        <taxon>Eukaryota</taxon>
        <taxon>Fungi</taxon>
        <taxon>Dikarya</taxon>
        <taxon>Basidiomycota</taxon>
        <taxon>Agaricomycotina</taxon>
        <taxon>Agaricomycetes</taxon>
        <taxon>Polyporales</taxon>
        <taxon>Meruliaceae</taxon>
        <taxon>Phlebia</taxon>
    </lineage>
</organism>
<proteinExistence type="predicted"/>
<evidence type="ECO:0000313" key="2">
    <source>
        <dbReference type="Proteomes" id="UP001148662"/>
    </source>
</evidence>
<gene>
    <name evidence="1" type="ORF">NM688_g5682</name>
</gene>
<reference evidence="1" key="1">
    <citation type="submission" date="2022-07" db="EMBL/GenBank/DDBJ databases">
        <title>Genome Sequence of Phlebia brevispora.</title>
        <authorList>
            <person name="Buettner E."/>
        </authorList>
    </citation>
    <scope>NUCLEOTIDE SEQUENCE</scope>
    <source>
        <strain evidence="1">MPL23</strain>
    </source>
</reference>